<keyword evidence="5" id="KW-1185">Reference proteome</keyword>
<keyword evidence="2" id="KW-0677">Repeat</keyword>
<name>A0ABD3SUX1_9LAMI</name>
<evidence type="ECO:0000256" key="1">
    <source>
        <dbReference type="ARBA" id="ARBA00022448"/>
    </source>
</evidence>
<proteinExistence type="predicted"/>
<sequence length="117" mass="12377">MAMRAIKAAIADGLLTFMWIFCTSSLDAATYVVASSLDVSPGGLPTLFVITFLLFVLLFLFGIIGDLFGGATFNPTVGGDADSLVSSAIRFPAQNWLLAAMSTVIVAGWLNLYNESC</sequence>
<dbReference type="Proteomes" id="UP001634393">
    <property type="component" value="Unassembled WGS sequence"/>
</dbReference>
<feature type="transmembrane region" description="Helical" evidence="3">
    <location>
        <begin position="44"/>
        <end position="64"/>
    </location>
</feature>
<reference evidence="4 5" key="1">
    <citation type="submission" date="2024-12" db="EMBL/GenBank/DDBJ databases">
        <title>The unique morphological basis and parallel evolutionary history of personate flowers in Penstemon.</title>
        <authorList>
            <person name="Depatie T.H."/>
            <person name="Wessinger C.A."/>
        </authorList>
    </citation>
    <scope>NUCLEOTIDE SEQUENCE [LARGE SCALE GENOMIC DNA]</scope>
    <source>
        <strain evidence="4">WTNN_2</strain>
        <tissue evidence="4">Leaf</tissue>
    </source>
</reference>
<evidence type="ECO:0000313" key="5">
    <source>
        <dbReference type="Proteomes" id="UP001634393"/>
    </source>
</evidence>
<dbReference type="PANTHER" id="PTHR46739:SF3">
    <property type="entry name" value="AQUAPORIN SIP1-1"/>
    <property type="match status" value="1"/>
</dbReference>
<keyword evidence="3" id="KW-0472">Membrane</keyword>
<evidence type="ECO:0000313" key="4">
    <source>
        <dbReference type="EMBL" id="KAL3828409.1"/>
    </source>
</evidence>
<dbReference type="InterPro" id="IPR044222">
    <property type="entry name" value="SIP1-1/2-like"/>
</dbReference>
<accession>A0ABD3SUX1</accession>
<feature type="transmembrane region" description="Helical" evidence="3">
    <location>
        <begin position="96"/>
        <end position="113"/>
    </location>
</feature>
<evidence type="ECO:0000256" key="2">
    <source>
        <dbReference type="ARBA" id="ARBA00022737"/>
    </source>
</evidence>
<evidence type="ECO:0000256" key="3">
    <source>
        <dbReference type="SAM" id="Phobius"/>
    </source>
</evidence>
<gene>
    <name evidence="4" type="ORF">ACJIZ3_017211</name>
</gene>
<comment type="caution">
    <text evidence="4">The sequence shown here is derived from an EMBL/GenBank/DDBJ whole genome shotgun (WGS) entry which is preliminary data.</text>
</comment>
<dbReference type="PANTHER" id="PTHR46739">
    <property type="entry name" value="AQUAPORIN SIP1-1"/>
    <property type="match status" value="1"/>
</dbReference>
<protein>
    <submittedName>
        <fullName evidence="4">Uncharacterized protein</fullName>
    </submittedName>
</protein>
<dbReference type="EMBL" id="JBJXBP010000005">
    <property type="protein sequence ID" value="KAL3828409.1"/>
    <property type="molecule type" value="Genomic_DNA"/>
</dbReference>
<keyword evidence="3" id="KW-0812">Transmembrane</keyword>
<keyword evidence="3" id="KW-1133">Transmembrane helix</keyword>
<organism evidence="4 5">
    <name type="scientific">Penstemon smallii</name>
    <dbReference type="NCBI Taxonomy" id="265156"/>
    <lineage>
        <taxon>Eukaryota</taxon>
        <taxon>Viridiplantae</taxon>
        <taxon>Streptophyta</taxon>
        <taxon>Embryophyta</taxon>
        <taxon>Tracheophyta</taxon>
        <taxon>Spermatophyta</taxon>
        <taxon>Magnoliopsida</taxon>
        <taxon>eudicotyledons</taxon>
        <taxon>Gunneridae</taxon>
        <taxon>Pentapetalae</taxon>
        <taxon>asterids</taxon>
        <taxon>lamiids</taxon>
        <taxon>Lamiales</taxon>
        <taxon>Plantaginaceae</taxon>
        <taxon>Cheloneae</taxon>
        <taxon>Penstemon</taxon>
    </lineage>
</organism>
<keyword evidence="1" id="KW-0813">Transport</keyword>
<dbReference type="AlphaFoldDB" id="A0ABD3SUX1"/>